<dbReference type="PANTHER" id="PTHR43377">
    <property type="entry name" value="BILIVERDIN REDUCTASE A"/>
    <property type="match status" value="1"/>
</dbReference>
<evidence type="ECO:0000256" key="1">
    <source>
        <dbReference type="ARBA" id="ARBA00022729"/>
    </source>
</evidence>
<dbReference type="InterPro" id="IPR051450">
    <property type="entry name" value="Gfo/Idh/MocA_Oxidoreductases"/>
</dbReference>
<dbReference type="InterPro" id="IPR036291">
    <property type="entry name" value="NAD(P)-bd_dom_sf"/>
</dbReference>
<feature type="domain" description="Gfo/Idh/MocA-like oxidoreductase N-terminal" evidence="2">
    <location>
        <begin position="8"/>
        <end position="128"/>
    </location>
</feature>
<keyword evidence="1" id="KW-0732">Signal</keyword>
<dbReference type="Proteomes" id="UP000036850">
    <property type="component" value="Unassembled WGS sequence"/>
</dbReference>
<dbReference type="EMBL" id="LFZX01000341">
    <property type="protein sequence ID" value="KNC65247.1"/>
    <property type="molecule type" value="Genomic_DNA"/>
</dbReference>
<dbReference type="Gene3D" id="3.40.50.720">
    <property type="entry name" value="NAD(P)-binding Rossmann-like Domain"/>
    <property type="match status" value="1"/>
</dbReference>
<dbReference type="InterPro" id="IPR000683">
    <property type="entry name" value="Gfo/Idh/MocA-like_OxRdtase_N"/>
</dbReference>
<organism evidence="3 4">
    <name type="scientific">Pseudoalteromonas rubra</name>
    <dbReference type="NCBI Taxonomy" id="43658"/>
    <lineage>
        <taxon>Bacteria</taxon>
        <taxon>Pseudomonadati</taxon>
        <taxon>Pseudomonadota</taxon>
        <taxon>Gammaproteobacteria</taxon>
        <taxon>Alteromonadales</taxon>
        <taxon>Pseudoalteromonadaceae</taxon>
        <taxon>Pseudoalteromonas</taxon>
    </lineage>
</organism>
<dbReference type="AlphaFoldDB" id="A0A0L0ELC2"/>
<dbReference type="Pfam" id="PF01408">
    <property type="entry name" value="GFO_IDH_MocA"/>
    <property type="match status" value="1"/>
</dbReference>
<name>A0A0L0ELC2_9GAMM</name>
<evidence type="ECO:0000259" key="2">
    <source>
        <dbReference type="Pfam" id="PF01408"/>
    </source>
</evidence>
<dbReference type="OrthoDB" id="9774191at2"/>
<comment type="caution">
    <text evidence="3">The sequence shown here is derived from an EMBL/GenBank/DDBJ whole genome shotgun (WGS) entry which is preliminary data.</text>
</comment>
<dbReference type="Gene3D" id="3.30.360.10">
    <property type="entry name" value="Dihydrodipicolinate Reductase, domain 2"/>
    <property type="match status" value="1"/>
</dbReference>
<evidence type="ECO:0000313" key="3">
    <source>
        <dbReference type="EMBL" id="KNC65247.1"/>
    </source>
</evidence>
<dbReference type="GO" id="GO:0000166">
    <property type="term" value="F:nucleotide binding"/>
    <property type="evidence" value="ECO:0007669"/>
    <property type="project" value="InterPro"/>
</dbReference>
<accession>A0A0L0ELC2</accession>
<dbReference type="SUPFAM" id="SSF51735">
    <property type="entry name" value="NAD(P)-binding Rossmann-fold domains"/>
    <property type="match status" value="1"/>
</dbReference>
<gene>
    <name evidence="3" type="ORF">AC626_24340</name>
</gene>
<reference evidence="4" key="1">
    <citation type="submission" date="2015-07" db="EMBL/GenBank/DDBJ databases">
        <title>Draft genome sequence of a Pseudoalteromonas rubra strain, OCN096, isolated from Kaneohe Bay, Oahu, Hawaii.</title>
        <authorList>
            <person name="Beurmann S."/>
            <person name="Ushijima B."/>
            <person name="Belcaid M."/>
            <person name="Callahan S.M."/>
            <person name="Aeby G.S."/>
        </authorList>
    </citation>
    <scope>NUCLEOTIDE SEQUENCE [LARGE SCALE GENOMIC DNA]</scope>
    <source>
        <strain evidence="4">OCN096</strain>
    </source>
</reference>
<evidence type="ECO:0000313" key="4">
    <source>
        <dbReference type="Proteomes" id="UP000036850"/>
    </source>
</evidence>
<dbReference type="PANTHER" id="PTHR43377:SF1">
    <property type="entry name" value="BILIVERDIN REDUCTASE A"/>
    <property type="match status" value="1"/>
</dbReference>
<sequence>MQTSSAKIKLGFIGAGFIGQVAHIENYAQLDDCELHGIADLRPELLAQVASKFGFNKTYADHRALLEDDDIDAVIVVTARAHTVEVVKDCLLAGKHVFSEKPMAGNSKDASALVELAKARQLVYCVGYMKRFDAGVVKAKAVFAQLIDNQELGELLQVNAHCYMGDSYCKAGGYIHTQQARPQMPDEADFAPSWLTNAHRPLFARYVNVHSHLLNLLRYFLNCDMEVEYFNFLSAKAHVCVLRTDRQLVTLHTGEVDQKDWQEQCTFVFEHGQLQITLPPALLRNVPAQVELQRNGDITEKTQYQVPWSWAFKEQAQAFLEALKQQNLSSPIAASEALSDIQLAEAIWQKISN</sequence>
<dbReference type="PATRIC" id="fig|43658.6.peg.3721"/>
<protein>
    <recommendedName>
        <fullName evidence="2">Gfo/Idh/MocA-like oxidoreductase N-terminal domain-containing protein</fullName>
    </recommendedName>
</protein>
<proteinExistence type="predicted"/>